<protein>
    <submittedName>
        <fullName evidence="1">Uncharacterized protein</fullName>
    </submittedName>
</protein>
<dbReference type="AlphaFoldDB" id="D3IVJ1"/>
<organism evidence="1">
    <name type="scientific">Phyllostachys edulis</name>
    <name type="common">Tortoise shell bamboo</name>
    <name type="synonym">Bambusa edulis</name>
    <dbReference type="NCBI Taxonomy" id="38705"/>
    <lineage>
        <taxon>Eukaryota</taxon>
        <taxon>Viridiplantae</taxon>
        <taxon>Streptophyta</taxon>
        <taxon>Embryophyta</taxon>
        <taxon>Tracheophyta</taxon>
        <taxon>Spermatophyta</taxon>
        <taxon>Magnoliopsida</taxon>
        <taxon>Liliopsida</taxon>
        <taxon>Poales</taxon>
        <taxon>Poaceae</taxon>
        <taxon>BOP clade</taxon>
        <taxon>Bambusoideae</taxon>
        <taxon>Arundinarodae</taxon>
        <taxon>Arundinarieae</taxon>
        <taxon>Arundinariinae</taxon>
        <taxon>Phyllostachys</taxon>
    </lineage>
</organism>
<sequence>MEDSASFYKRILQKQNWLAERAKPYPDKFMKDVLVPPEFLRPYTIGCSSSISTFRTFHGEPRPFDARHLTYPTPDPTEKALDKPKKVDEYDMAKRAADKGKALASETVGCTTAPRRPGALRIQ</sequence>
<reference evidence="1" key="1">
    <citation type="journal article" date="2010" name="J. Integr. Plant Biol.">
        <title>Insights into the bamboo genome: syntenic relationships to rice and sorghum.</title>
        <authorList>
            <person name="Gui Y.J."/>
            <person name="Zhou Y."/>
            <person name="Wang Y."/>
            <person name="Wang S."/>
            <person name="Wang S.Y."/>
            <person name="Hu Y."/>
            <person name="Bo S.P."/>
            <person name="Chen H."/>
            <person name="Zhou C.P."/>
            <person name="Ma N.X."/>
            <person name="Zhang T.Z."/>
            <person name="Fan L.J."/>
        </authorList>
    </citation>
    <scope>NUCLEOTIDE SEQUENCE</scope>
    <source>
        <tissue evidence="1">Shoot</tissue>
    </source>
</reference>
<evidence type="ECO:0000313" key="1">
    <source>
        <dbReference type="EMBL" id="ADB85331.1"/>
    </source>
</evidence>
<name>D3IVJ1_PHYED</name>
<proteinExistence type="predicted"/>
<dbReference type="EMBL" id="GQ252847">
    <property type="protein sequence ID" value="ADB85331.1"/>
    <property type="molecule type" value="Genomic_DNA"/>
</dbReference>
<accession>D3IVJ1</accession>